<comment type="caution">
    <text evidence="1">The sequence shown here is derived from an EMBL/GenBank/DDBJ whole genome shotgun (WGS) entry which is preliminary data.</text>
</comment>
<dbReference type="EMBL" id="JAPDOD010000045">
    <property type="protein sequence ID" value="MDA0165352.1"/>
    <property type="molecule type" value="Genomic_DNA"/>
</dbReference>
<evidence type="ECO:0000313" key="2">
    <source>
        <dbReference type="Proteomes" id="UP001149140"/>
    </source>
</evidence>
<gene>
    <name evidence="1" type="ORF">OM076_34100</name>
</gene>
<sequence>MFEDHTAPTPTQPTVTYSTTTDRTVTLNWGANEPLSSSVCSLGSAPFTACPNGAQTLTLGEGTYTFRVQGKDLSGNGPGAISPTATFRIVDTTLVSGPANVSNVQSPTFTFSSLSGLFFDCSLDNATIPTSGDCGAKNPADNRATKSFTNLPDGVHTFRIRAKDGPEFDRVPIVRTWRVDTVLPVARLDSNSGPGAGALQAVNTETFNFDNNETGSTFECRLDSAAFAPCTSGIVVDHLTAGAHTFEVRAIDLAGNVGAAASRKWSVAANDDDNDGFNAQIDCNDADPSIRPGAIEILDNAVDENCDGIVGTTPVVLSQNTKPEQILVTMAFFATAGKKTTKFTTLQVKNVPLGATVTATCKGKGCPSGLKGKGFTKKNAFGTVTLAKFIKKPLKAKDVITVIVSKPNAINAVKILTVRAGKKPLITTKCQPPGAKSPVAC</sequence>
<protein>
    <submittedName>
        <fullName evidence="1">Metal-binding motif-containing protein</fullName>
    </submittedName>
</protein>
<name>A0A9X3N2B4_9ACTN</name>
<dbReference type="PANTHER" id="PTHR34677:SF3">
    <property type="entry name" value="BACTERIAL IG-LIKE DOMAIN-CONTAINING PROTEIN"/>
    <property type="match status" value="1"/>
</dbReference>
<dbReference type="Proteomes" id="UP001149140">
    <property type="component" value="Unassembled WGS sequence"/>
</dbReference>
<dbReference type="RefSeq" id="WP_270044609.1">
    <property type="nucleotide sequence ID" value="NZ_JAPDOD010000045.1"/>
</dbReference>
<proteinExistence type="predicted"/>
<keyword evidence="2" id="KW-1185">Reference proteome</keyword>
<organism evidence="1 2">
    <name type="scientific">Solirubrobacter ginsenosidimutans</name>
    <dbReference type="NCBI Taxonomy" id="490573"/>
    <lineage>
        <taxon>Bacteria</taxon>
        <taxon>Bacillati</taxon>
        <taxon>Actinomycetota</taxon>
        <taxon>Thermoleophilia</taxon>
        <taxon>Solirubrobacterales</taxon>
        <taxon>Solirubrobacteraceae</taxon>
        <taxon>Solirubrobacter</taxon>
    </lineage>
</organism>
<evidence type="ECO:0000313" key="1">
    <source>
        <dbReference type="EMBL" id="MDA0165352.1"/>
    </source>
</evidence>
<dbReference type="PANTHER" id="PTHR34677">
    <property type="match status" value="1"/>
</dbReference>
<dbReference type="AlphaFoldDB" id="A0A9X3N2B4"/>
<accession>A0A9X3N2B4</accession>
<dbReference type="InterPro" id="IPR021655">
    <property type="entry name" value="Put_metal-bd"/>
</dbReference>
<dbReference type="Pfam" id="PF11617">
    <property type="entry name" value="Cu-binding_MopE"/>
    <property type="match status" value="1"/>
</dbReference>
<reference evidence="1" key="1">
    <citation type="submission" date="2022-10" db="EMBL/GenBank/DDBJ databases">
        <title>The WGS of Solirubrobacter ginsenosidimutans DSM 21036.</title>
        <authorList>
            <person name="Jiang Z."/>
        </authorList>
    </citation>
    <scope>NUCLEOTIDE SEQUENCE</scope>
    <source>
        <strain evidence="1">DSM 21036</strain>
    </source>
</reference>